<organism evidence="7">
    <name type="scientific">Trepomonas sp. PC1</name>
    <dbReference type="NCBI Taxonomy" id="1076344"/>
    <lineage>
        <taxon>Eukaryota</taxon>
        <taxon>Metamonada</taxon>
        <taxon>Diplomonadida</taxon>
        <taxon>Hexamitidae</taxon>
        <taxon>Hexamitinae</taxon>
        <taxon>Trepomonas</taxon>
    </lineage>
</organism>
<dbReference type="PROSITE" id="PS51845">
    <property type="entry name" value="PDEASE_I_2"/>
    <property type="match status" value="1"/>
</dbReference>
<dbReference type="InterPro" id="IPR002073">
    <property type="entry name" value="PDEase_catalytic_dom"/>
</dbReference>
<dbReference type="PROSITE" id="PS00126">
    <property type="entry name" value="PDEASE_I_1"/>
    <property type="match status" value="1"/>
</dbReference>
<keyword evidence="1 4" id="KW-0479">Metal-binding</keyword>
<dbReference type="SUPFAM" id="SSF109604">
    <property type="entry name" value="HD-domain/PDEase-like"/>
    <property type="match status" value="1"/>
</dbReference>
<dbReference type="GO" id="GO:0004114">
    <property type="term" value="F:3',5'-cyclic-nucleotide phosphodiesterase activity"/>
    <property type="evidence" value="ECO:0007669"/>
    <property type="project" value="InterPro"/>
</dbReference>
<sequence length="444" mass="52170">GKTRFLTLNLRYLSQQMQDNLKMYIQSQTALQVPIIQHRVIKQLDYQVKPYNYQQHLQKMFNQSHKYIQINIKTETNLQISLREIEDILNNFQIHIYRELCGWKYNTIENTNHKSFNKLAALTNLILMDIGQIKQDNISIFNDNGDTDPDQTLEQNMIEQRFSNHYPDQILQTTSQYYYQLTYKDKQLLKKIETLPFNQLDFNPIQFHIQTEGNILLGAVYLSIYRLGLGKYINEVNLIGYLKILQENYNPALYHNVIHAADVVQSVYTILRNEQGDNHSQTPLDMISLILAAASHDIGHPGVDNPYIHTEKTALHYLYPNVGPLEQIHACYGYYLINKYNLLKWKRQFRIQFIDCVISTDMSSHVQFVTQFQQLDKNKISTLLQHKLDNHVMRQLLIQIRMKAIIKLSDISNPTRNEDMAKYWAFSFVNENRAIGGLYQLDAT</sequence>
<dbReference type="AlphaFoldDB" id="A0A146KBA1"/>
<feature type="binding site" evidence="4">
    <location>
        <position position="297"/>
    </location>
    <ligand>
        <name>Zn(2+)</name>
        <dbReference type="ChEBI" id="CHEBI:29105"/>
        <label>2</label>
    </ligand>
</feature>
<dbReference type="InterPro" id="IPR036971">
    <property type="entry name" value="PDEase_catalytic_dom_sf"/>
</dbReference>
<feature type="domain" description="PDEase" evidence="6">
    <location>
        <begin position="182"/>
        <end position="444"/>
    </location>
</feature>
<evidence type="ECO:0000256" key="2">
    <source>
        <dbReference type="ARBA" id="ARBA00022801"/>
    </source>
</evidence>
<feature type="binding site" evidence="4">
    <location>
        <position position="410"/>
    </location>
    <ligand>
        <name>Zn(2+)</name>
        <dbReference type="ChEBI" id="CHEBI:29105"/>
        <label>1</label>
    </ligand>
</feature>
<dbReference type="InterPro" id="IPR003607">
    <property type="entry name" value="HD/PDEase_dom"/>
</dbReference>
<reference evidence="7" key="1">
    <citation type="submission" date="2015-07" db="EMBL/GenBank/DDBJ databases">
        <title>Adaptation to a free-living lifestyle via gene acquisitions in the diplomonad Trepomonas sp. PC1.</title>
        <authorList>
            <person name="Xu F."/>
            <person name="Jerlstrom-Hultqvist J."/>
            <person name="Kolisko M."/>
            <person name="Simpson A.G.B."/>
            <person name="Roger A.J."/>
            <person name="Svard S.G."/>
            <person name="Andersson J.O."/>
        </authorList>
    </citation>
    <scope>NUCLEOTIDE SEQUENCE</scope>
    <source>
        <strain evidence="7">PC1</strain>
    </source>
</reference>
<dbReference type="EC" id="3.1.4.-" evidence="5"/>
<dbReference type="PRINTS" id="PR00387">
    <property type="entry name" value="PDIESTERASE1"/>
</dbReference>
<accession>A0A146KBA1</accession>
<proteinExistence type="inferred from homology"/>
<feature type="non-terminal residue" evidence="7">
    <location>
        <position position="1"/>
    </location>
</feature>
<evidence type="ECO:0000259" key="6">
    <source>
        <dbReference type="PROSITE" id="PS51845"/>
    </source>
</evidence>
<evidence type="ECO:0000256" key="3">
    <source>
        <dbReference type="PIRSR" id="PIRSR623088-1"/>
    </source>
</evidence>
<dbReference type="GO" id="GO:0046872">
    <property type="term" value="F:metal ion binding"/>
    <property type="evidence" value="ECO:0007669"/>
    <property type="project" value="UniProtKB-KW"/>
</dbReference>
<dbReference type="InterPro" id="IPR023174">
    <property type="entry name" value="PDEase_CS"/>
</dbReference>
<feature type="active site" description="Proton donor" evidence="3">
    <location>
        <position position="255"/>
    </location>
</feature>
<feature type="binding site" evidence="4">
    <location>
        <position position="297"/>
    </location>
    <ligand>
        <name>Zn(2+)</name>
        <dbReference type="ChEBI" id="CHEBI:29105"/>
        <label>1</label>
    </ligand>
</feature>
<feature type="binding site" evidence="4">
    <location>
        <position position="296"/>
    </location>
    <ligand>
        <name>Zn(2+)</name>
        <dbReference type="ChEBI" id="CHEBI:29105"/>
        <label>1</label>
    </ligand>
</feature>
<name>A0A146KBA1_9EUKA</name>
<dbReference type="PANTHER" id="PTHR11347">
    <property type="entry name" value="CYCLIC NUCLEOTIDE PHOSPHODIESTERASE"/>
    <property type="match status" value="1"/>
</dbReference>
<keyword evidence="2 5" id="KW-0378">Hydrolase</keyword>
<protein>
    <recommendedName>
        <fullName evidence="5">Phosphodiesterase</fullName>
        <ecNumber evidence="5">3.1.4.-</ecNumber>
    </recommendedName>
</protein>
<dbReference type="InterPro" id="IPR023088">
    <property type="entry name" value="PDEase"/>
</dbReference>
<dbReference type="CDD" id="cd00077">
    <property type="entry name" value="HDc"/>
    <property type="match status" value="1"/>
</dbReference>
<dbReference type="GO" id="GO:0007165">
    <property type="term" value="P:signal transduction"/>
    <property type="evidence" value="ECO:0007669"/>
    <property type="project" value="InterPro"/>
</dbReference>
<dbReference type="Gene3D" id="1.10.1300.10">
    <property type="entry name" value="3'5'-cyclic nucleotide phosphodiesterase, catalytic domain"/>
    <property type="match status" value="1"/>
</dbReference>
<evidence type="ECO:0000313" key="7">
    <source>
        <dbReference type="EMBL" id="JAP94083.1"/>
    </source>
</evidence>
<dbReference type="EMBL" id="GDID01002523">
    <property type="protein sequence ID" value="JAP94083.1"/>
    <property type="molecule type" value="Transcribed_RNA"/>
</dbReference>
<comment type="similarity">
    <text evidence="5">Belongs to the cyclic nucleotide phosphodiesterase family.</text>
</comment>
<evidence type="ECO:0000256" key="4">
    <source>
        <dbReference type="PIRSR" id="PIRSR623088-3"/>
    </source>
</evidence>
<comment type="cofactor">
    <cofactor evidence="5">
        <name>a divalent metal cation</name>
        <dbReference type="ChEBI" id="CHEBI:60240"/>
    </cofactor>
    <text evidence="5">Binds 2 divalent metal cations per subunit. Site 1 may preferentially bind zinc ions, while site 2 has a preference for magnesium and/or manganese ions.</text>
</comment>
<dbReference type="SMART" id="SM00471">
    <property type="entry name" value="HDc"/>
    <property type="match status" value="1"/>
</dbReference>
<feature type="binding site" evidence="4">
    <location>
        <position position="259"/>
    </location>
    <ligand>
        <name>Zn(2+)</name>
        <dbReference type="ChEBI" id="CHEBI:29105"/>
        <label>1</label>
    </ligand>
</feature>
<evidence type="ECO:0000256" key="1">
    <source>
        <dbReference type="ARBA" id="ARBA00022723"/>
    </source>
</evidence>
<gene>
    <name evidence="7" type="ORF">TPC1_13388</name>
</gene>
<dbReference type="Pfam" id="PF00233">
    <property type="entry name" value="PDEase_I"/>
    <property type="match status" value="1"/>
</dbReference>
<feature type="non-terminal residue" evidence="7">
    <location>
        <position position="444"/>
    </location>
</feature>
<evidence type="ECO:0000256" key="5">
    <source>
        <dbReference type="RuleBase" id="RU363067"/>
    </source>
</evidence>